<comment type="caution">
    <text evidence="6">The sequence shown here is derived from an EMBL/GenBank/DDBJ whole genome shotgun (WGS) entry which is preliminary data.</text>
</comment>
<keyword evidence="7" id="KW-1185">Reference proteome</keyword>
<dbReference type="InterPro" id="IPR001647">
    <property type="entry name" value="HTH_TetR"/>
</dbReference>
<keyword evidence="3" id="KW-0804">Transcription</keyword>
<dbReference type="AlphaFoldDB" id="A0A939J8C3"/>
<evidence type="ECO:0000259" key="5">
    <source>
        <dbReference type="PROSITE" id="PS50977"/>
    </source>
</evidence>
<evidence type="ECO:0000256" key="2">
    <source>
        <dbReference type="ARBA" id="ARBA00023125"/>
    </source>
</evidence>
<dbReference type="SUPFAM" id="SSF46689">
    <property type="entry name" value="Homeodomain-like"/>
    <property type="match status" value="1"/>
</dbReference>
<feature type="domain" description="HTH tetR-type" evidence="5">
    <location>
        <begin position="1"/>
        <end position="59"/>
    </location>
</feature>
<reference evidence="6" key="1">
    <citation type="submission" date="2021-03" db="EMBL/GenBank/DDBJ databases">
        <title>Roseibium sp. CAU 1637 isolated from Incheon.</title>
        <authorList>
            <person name="Kim W."/>
        </authorList>
    </citation>
    <scope>NUCLEOTIDE SEQUENCE</scope>
    <source>
        <strain evidence="6">CAU 1637</strain>
    </source>
</reference>
<accession>A0A939J8C3</accession>
<dbReference type="PANTHER" id="PTHR30055">
    <property type="entry name" value="HTH-TYPE TRANSCRIPTIONAL REGULATOR RUTR"/>
    <property type="match status" value="1"/>
</dbReference>
<evidence type="ECO:0000313" key="7">
    <source>
        <dbReference type="Proteomes" id="UP000664779"/>
    </source>
</evidence>
<evidence type="ECO:0000256" key="4">
    <source>
        <dbReference type="PROSITE-ProRule" id="PRU00335"/>
    </source>
</evidence>
<dbReference type="InterPro" id="IPR011075">
    <property type="entry name" value="TetR_C"/>
</dbReference>
<dbReference type="PANTHER" id="PTHR30055:SF225">
    <property type="entry name" value="TRANSCRIPTIONAL REGULATORY PROTEIN-RELATED"/>
    <property type="match status" value="1"/>
</dbReference>
<gene>
    <name evidence="6" type="ORF">J0X15_05800</name>
</gene>
<keyword evidence="1" id="KW-0805">Transcription regulation</keyword>
<sequence>MTRRILDSTLQEIASTSYEKTTISNISRRSQTSKQAIYRRWKDKARLVADALKAGLAASPPAPPQRGSVAQDLKVCLTHLVEAMQETPLGEALRSVIPLRDDAHLRAVLAEAEDERRLHMRQILIATPFETDMETRIDLLLGLIYFRLLTRGIRIEARDIDSAIQLVLGLTPPKDPPRASVPEP</sequence>
<evidence type="ECO:0000256" key="3">
    <source>
        <dbReference type="ARBA" id="ARBA00023163"/>
    </source>
</evidence>
<dbReference type="Gene3D" id="1.10.10.60">
    <property type="entry name" value="Homeodomain-like"/>
    <property type="match status" value="1"/>
</dbReference>
<proteinExistence type="predicted"/>
<dbReference type="InterPro" id="IPR050109">
    <property type="entry name" value="HTH-type_TetR-like_transc_reg"/>
</dbReference>
<name>A0A939J8C3_9HYPH</name>
<evidence type="ECO:0000313" key="6">
    <source>
        <dbReference type="EMBL" id="MBO0344724.1"/>
    </source>
</evidence>
<dbReference type="RefSeq" id="WP_206938868.1">
    <property type="nucleotide sequence ID" value="NZ_JAFLNF010000002.1"/>
</dbReference>
<dbReference type="EMBL" id="JAFLNF010000002">
    <property type="protein sequence ID" value="MBO0344724.1"/>
    <property type="molecule type" value="Genomic_DNA"/>
</dbReference>
<feature type="DNA-binding region" description="H-T-H motif" evidence="4">
    <location>
        <begin position="22"/>
        <end position="41"/>
    </location>
</feature>
<keyword evidence="2 4" id="KW-0238">DNA-binding</keyword>
<dbReference type="PROSITE" id="PS50977">
    <property type="entry name" value="HTH_TETR_2"/>
    <property type="match status" value="1"/>
</dbReference>
<dbReference type="Gene3D" id="1.10.357.10">
    <property type="entry name" value="Tetracycline Repressor, domain 2"/>
    <property type="match status" value="1"/>
</dbReference>
<dbReference type="InterPro" id="IPR036271">
    <property type="entry name" value="Tet_transcr_reg_TetR-rel_C_sf"/>
</dbReference>
<evidence type="ECO:0000256" key="1">
    <source>
        <dbReference type="ARBA" id="ARBA00023015"/>
    </source>
</evidence>
<dbReference type="InterPro" id="IPR009057">
    <property type="entry name" value="Homeodomain-like_sf"/>
</dbReference>
<dbReference type="GO" id="GO:0000976">
    <property type="term" value="F:transcription cis-regulatory region binding"/>
    <property type="evidence" value="ECO:0007669"/>
    <property type="project" value="TreeGrafter"/>
</dbReference>
<organism evidence="6 7">
    <name type="scientific">Roseibium limicola</name>
    <dbReference type="NCBI Taxonomy" id="2816037"/>
    <lineage>
        <taxon>Bacteria</taxon>
        <taxon>Pseudomonadati</taxon>
        <taxon>Pseudomonadota</taxon>
        <taxon>Alphaproteobacteria</taxon>
        <taxon>Hyphomicrobiales</taxon>
        <taxon>Stappiaceae</taxon>
        <taxon>Roseibium</taxon>
    </lineage>
</organism>
<dbReference type="GO" id="GO:0003700">
    <property type="term" value="F:DNA-binding transcription factor activity"/>
    <property type="evidence" value="ECO:0007669"/>
    <property type="project" value="TreeGrafter"/>
</dbReference>
<protein>
    <submittedName>
        <fullName evidence="6">TetR/AcrR family transcriptional regulator</fullName>
    </submittedName>
</protein>
<dbReference type="Proteomes" id="UP000664779">
    <property type="component" value="Unassembled WGS sequence"/>
</dbReference>
<dbReference type="Pfam" id="PF00440">
    <property type="entry name" value="TetR_N"/>
    <property type="match status" value="1"/>
</dbReference>
<dbReference type="SUPFAM" id="SSF48498">
    <property type="entry name" value="Tetracyclin repressor-like, C-terminal domain"/>
    <property type="match status" value="1"/>
</dbReference>
<dbReference type="Pfam" id="PF16859">
    <property type="entry name" value="TetR_C_11"/>
    <property type="match status" value="1"/>
</dbReference>